<dbReference type="OrthoDB" id="2490638at2"/>
<proteinExistence type="predicted"/>
<dbReference type="InterPro" id="IPR047589">
    <property type="entry name" value="DUF11_rpt"/>
</dbReference>
<evidence type="ECO:0000259" key="1">
    <source>
        <dbReference type="Pfam" id="PF01345"/>
    </source>
</evidence>
<reference evidence="4 5" key="1">
    <citation type="submission" date="2018-05" db="EMBL/GenBank/DDBJ databases">
        <title>Genomic Encyclopedia of Type Strains, Phase III (KMG-III): the genomes of soil and plant-associated and newly described type strains.</title>
        <authorList>
            <person name="Whitman W."/>
        </authorList>
    </citation>
    <scope>NUCLEOTIDE SEQUENCE [LARGE SCALE GENOMIC DNA]</scope>
    <source>
        <strain evidence="4 5">CECT 5696</strain>
    </source>
</reference>
<dbReference type="EMBL" id="QGTQ01000028">
    <property type="protein sequence ID" value="PWV95328.1"/>
    <property type="molecule type" value="Genomic_DNA"/>
</dbReference>
<comment type="caution">
    <text evidence="4">The sequence shown here is derived from an EMBL/GenBank/DDBJ whole genome shotgun (WGS) entry which is preliminary data.</text>
</comment>
<organism evidence="4 5">
    <name type="scientific">Paenibacillus cellulosilyticus</name>
    <dbReference type="NCBI Taxonomy" id="375489"/>
    <lineage>
        <taxon>Bacteria</taxon>
        <taxon>Bacillati</taxon>
        <taxon>Bacillota</taxon>
        <taxon>Bacilli</taxon>
        <taxon>Bacillales</taxon>
        <taxon>Paenibacillaceae</taxon>
        <taxon>Paenibacillus</taxon>
    </lineage>
</organism>
<accession>A0A2V2YMF6</accession>
<dbReference type="PANTHER" id="PTHR34819:SF3">
    <property type="entry name" value="CELL SURFACE PROTEIN"/>
    <property type="match status" value="1"/>
</dbReference>
<dbReference type="Pfam" id="PF01345">
    <property type="entry name" value="DUF11"/>
    <property type="match status" value="1"/>
</dbReference>
<dbReference type="Gene3D" id="2.60.40.740">
    <property type="match status" value="1"/>
</dbReference>
<dbReference type="RefSeq" id="WP_110046563.1">
    <property type="nucleotide sequence ID" value="NZ_CP054612.1"/>
</dbReference>
<dbReference type="InterPro" id="IPR026588">
    <property type="entry name" value="Choice_anch_A"/>
</dbReference>
<dbReference type="Pfam" id="PF24346">
    <property type="entry name" value="DUF7507"/>
    <property type="match status" value="1"/>
</dbReference>
<feature type="domain" description="DUF11" evidence="1">
    <location>
        <begin position="909"/>
        <end position="1007"/>
    </location>
</feature>
<keyword evidence="5" id="KW-1185">Reference proteome</keyword>
<dbReference type="NCBIfam" id="TIGR04215">
    <property type="entry name" value="choice_anch_A"/>
    <property type="match status" value="1"/>
</dbReference>
<dbReference type="NCBIfam" id="TIGR01451">
    <property type="entry name" value="B_ant_repeat"/>
    <property type="match status" value="3"/>
</dbReference>
<dbReference type="PANTHER" id="PTHR34819">
    <property type="entry name" value="LARGE CYSTEINE-RICH PERIPLASMIC PROTEIN OMCB"/>
    <property type="match status" value="1"/>
</dbReference>
<dbReference type="AlphaFoldDB" id="A0A2V2YMF6"/>
<dbReference type="InterPro" id="IPR055354">
    <property type="entry name" value="DUF7507"/>
</dbReference>
<feature type="domain" description="Choice-of-anchor A" evidence="2">
    <location>
        <begin position="6"/>
        <end position="258"/>
    </location>
</feature>
<protein>
    <submittedName>
        <fullName evidence="4">Putative repeat protein (TIGR01451 family)/choice-of-anchor A domain-containing protein</fullName>
    </submittedName>
</protein>
<name>A0A2V2YMF6_9BACL</name>
<sequence length="1036" mass="107209">MACASLGSASDFSIFLFGNYNGQNTAIRGRAAVGGSVTLTDQSFGTDLPVSTTRADLIIGGDCNIIRGVNNGNTVIRPTSTVINYTMVNNNGVLPQPIVDSPIDFDLAAAYLECVSIGWGDLPANGTASNLFGTLNIVCSDPARNVVTFNGNDVDGSGLSLESASVITLQLPVGSTVLINVLGDNVGFGNYQVQVNGGSPDPSVGATILWNFPQATVLRNGNGIITGSILAPFAAMTANGSAQLNGQLIAGSYDGTNGLITPQLVFFTGCLPEVTTCGVTALTVTKLVNGAASFAGTPGTPLTFSVLVENPSTLPISNIVIKDDLLGIDQIVPVLQAGESYPFVVNSEVQSGMAGTLYTNTVTVTSDNAPAVSAQASITITALPVQVQLTKSASQTDVRPGDIILYQFDLSNQGNSDLINVRLVDTTIGLDLSLPTFFSGTLTQQSFTMPVDAVPGSTFTNTARLTADNLPSPGFIESSVSIKISSIPVPAADFRKLASDTAPLPGEEIQYYYVIQNETDSDLHSLVLHDPMLDFTRTLDVLSPRTTIVLAAPFIIPVETTAGTSIVNTATLTGSFGTITSSAAITVGAMLSLLVTKDVNQTFVNPGGTLDYTLRVLNSGNESLNHVSIIDSLTGFQTVIASLPAGQSQDFQAPYTVPIDSAAGSVITNTVLAQAAGVTPETAQASVVVTTIPLPPNPPIPPTTPSITVQAAASLATVSPDETVTFTGTVTNISAVSARNIILQSPLFQFAAVLELLEPGATLTLNGNFTVPKGTAPGTTITATLSANSIMIPLQEASASCVVLPQAALALTNIVNENEVVQGETVIYTVTGVNTGNVMLHHIVISATILLRHATIEMLDAGTFVRAFFNKTVTEQPGSIFCNTFNASAADIGTVSATSCYTVYGLLLRMQANTAIVQEGGTIQYTVTVRNPTPASATGVVFRNRLPDHTELIAGSVTLNGNTVPDGLLTAGIPLPSLAANASATVTYAVIVLSDPTGSTILNRAEASFVFPSTSRGLSGTSFSNVVQVAVEEHEE</sequence>
<evidence type="ECO:0000313" key="5">
    <source>
        <dbReference type="Proteomes" id="UP000246635"/>
    </source>
</evidence>
<dbReference type="Proteomes" id="UP000246635">
    <property type="component" value="Unassembled WGS sequence"/>
</dbReference>
<gene>
    <name evidence="4" type="ORF">DFQ01_12841</name>
</gene>
<dbReference type="InterPro" id="IPR051172">
    <property type="entry name" value="Chlamydia_OmcB"/>
</dbReference>
<dbReference type="Pfam" id="PF20597">
    <property type="entry name" value="pAdhesive_15"/>
    <property type="match status" value="1"/>
</dbReference>
<dbReference type="InterPro" id="IPR001434">
    <property type="entry name" value="OmcB-like_DUF11"/>
</dbReference>
<evidence type="ECO:0000259" key="2">
    <source>
        <dbReference type="Pfam" id="PF20597"/>
    </source>
</evidence>
<evidence type="ECO:0000259" key="3">
    <source>
        <dbReference type="Pfam" id="PF24346"/>
    </source>
</evidence>
<feature type="domain" description="DUF7507" evidence="3">
    <location>
        <begin position="594"/>
        <end position="681"/>
    </location>
</feature>
<evidence type="ECO:0000313" key="4">
    <source>
        <dbReference type="EMBL" id="PWV95328.1"/>
    </source>
</evidence>